<accession>X6LBN4</accession>
<evidence type="ECO:0000256" key="1">
    <source>
        <dbReference type="ARBA" id="ARBA00022942"/>
    </source>
</evidence>
<name>X6LBN4_RETFI</name>
<dbReference type="InterPro" id="IPR050115">
    <property type="entry name" value="Proteasome_alpha"/>
</dbReference>
<protein>
    <submittedName>
        <fullName evidence="2">Proteasome subunit alpha</fullName>
    </submittedName>
</protein>
<evidence type="ECO:0000313" key="2">
    <source>
        <dbReference type="EMBL" id="ETN98928.1"/>
    </source>
</evidence>
<sequence length="218" mass="24862">AIAGVLPDGRQLVNRAREEASSYKRNFGVEIPGKILAQRVALFVHAYTEYWHLRPFGVSCLVATCDENDGPQLYLIDPSGDCRKFQAIAVGKGQQPSRVQLEKIDFQKITCKEAVNKVAQMFSFFKKIFVQSINIIDFFFSIYSIHDDVKDKPFDLELSWVLNDPKKLILLCSFVYLIGALKTKKIHVWMNDRYVFVPQDVLSQAKDAGAKQHKMKSL</sequence>
<dbReference type="InterPro" id="IPR001353">
    <property type="entry name" value="Proteasome_sua/b"/>
</dbReference>
<feature type="non-terminal residue" evidence="2">
    <location>
        <position position="1"/>
    </location>
</feature>
<dbReference type="PANTHER" id="PTHR11599">
    <property type="entry name" value="PROTEASOME SUBUNIT ALPHA/BETA"/>
    <property type="match status" value="1"/>
</dbReference>
<dbReference type="InterPro" id="IPR029055">
    <property type="entry name" value="Ntn_hydrolases_N"/>
</dbReference>
<gene>
    <name evidence="2" type="ORF">RFI_38557</name>
</gene>
<keyword evidence="3" id="KW-1185">Reference proteome</keyword>
<proteinExistence type="predicted"/>
<keyword evidence="1 2" id="KW-0647">Proteasome</keyword>
<dbReference type="AlphaFoldDB" id="X6LBN4"/>
<dbReference type="GO" id="GO:0005839">
    <property type="term" value="C:proteasome core complex"/>
    <property type="evidence" value="ECO:0007669"/>
    <property type="project" value="InterPro"/>
</dbReference>
<organism evidence="2 3">
    <name type="scientific">Reticulomyxa filosa</name>
    <dbReference type="NCBI Taxonomy" id="46433"/>
    <lineage>
        <taxon>Eukaryota</taxon>
        <taxon>Sar</taxon>
        <taxon>Rhizaria</taxon>
        <taxon>Retaria</taxon>
        <taxon>Foraminifera</taxon>
        <taxon>Monothalamids</taxon>
        <taxon>Reticulomyxidae</taxon>
        <taxon>Reticulomyxa</taxon>
    </lineage>
</organism>
<evidence type="ECO:0000313" key="3">
    <source>
        <dbReference type="Proteomes" id="UP000023152"/>
    </source>
</evidence>
<dbReference type="GO" id="GO:0051603">
    <property type="term" value="P:proteolysis involved in protein catabolic process"/>
    <property type="evidence" value="ECO:0007669"/>
    <property type="project" value="InterPro"/>
</dbReference>
<dbReference type="Gene3D" id="3.60.20.10">
    <property type="entry name" value="Glutamine Phosphoribosylpyrophosphate, subunit 1, domain 1"/>
    <property type="match status" value="1"/>
</dbReference>
<dbReference type="Pfam" id="PF00227">
    <property type="entry name" value="Proteasome"/>
    <property type="match status" value="1"/>
</dbReference>
<reference evidence="2 3" key="1">
    <citation type="journal article" date="2013" name="Curr. Biol.">
        <title>The Genome of the Foraminiferan Reticulomyxa filosa.</title>
        <authorList>
            <person name="Glockner G."/>
            <person name="Hulsmann N."/>
            <person name="Schleicher M."/>
            <person name="Noegel A.A."/>
            <person name="Eichinger L."/>
            <person name="Gallinger C."/>
            <person name="Pawlowski J."/>
            <person name="Sierra R."/>
            <person name="Euteneuer U."/>
            <person name="Pillet L."/>
            <person name="Moustafa A."/>
            <person name="Platzer M."/>
            <person name="Groth M."/>
            <person name="Szafranski K."/>
            <person name="Schliwa M."/>
        </authorList>
    </citation>
    <scope>NUCLEOTIDE SEQUENCE [LARGE SCALE GENOMIC DNA]</scope>
</reference>
<dbReference type="EMBL" id="ASPP01045384">
    <property type="protein sequence ID" value="ETN98928.1"/>
    <property type="molecule type" value="Genomic_DNA"/>
</dbReference>
<dbReference type="Proteomes" id="UP000023152">
    <property type="component" value="Unassembled WGS sequence"/>
</dbReference>
<comment type="caution">
    <text evidence="2">The sequence shown here is derived from an EMBL/GenBank/DDBJ whole genome shotgun (WGS) entry which is preliminary data.</text>
</comment>
<dbReference type="SUPFAM" id="SSF56235">
    <property type="entry name" value="N-terminal nucleophile aminohydrolases (Ntn hydrolases)"/>
    <property type="match status" value="1"/>
</dbReference>
<dbReference type="OrthoDB" id="40134at2759"/>